<dbReference type="EMBL" id="JADYXP020000002">
    <property type="protein sequence ID" value="KAL0130145.1"/>
    <property type="molecule type" value="Genomic_DNA"/>
</dbReference>
<dbReference type="AlphaFoldDB" id="A0AAW2GSF3"/>
<name>A0AAW2GSF3_9HYME</name>
<proteinExistence type="predicted"/>
<protein>
    <submittedName>
        <fullName evidence="1">Uncharacterized protein</fullName>
    </submittedName>
</protein>
<organism evidence="1 2">
    <name type="scientific">Cardiocondyla obscurior</name>
    <dbReference type="NCBI Taxonomy" id="286306"/>
    <lineage>
        <taxon>Eukaryota</taxon>
        <taxon>Metazoa</taxon>
        <taxon>Ecdysozoa</taxon>
        <taxon>Arthropoda</taxon>
        <taxon>Hexapoda</taxon>
        <taxon>Insecta</taxon>
        <taxon>Pterygota</taxon>
        <taxon>Neoptera</taxon>
        <taxon>Endopterygota</taxon>
        <taxon>Hymenoptera</taxon>
        <taxon>Apocrita</taxon>
        <taxon>Aculeata</taxon>
        <taxon>Formicoidea</taxon>
        <taxon>Formicidae</taxon>
        <taxon>Myrmicinae</taxon>
        <taxon>Cardiocondyla</taxon>
    </lineage>
</organism>
<accession>A0AAW2GSF3</accession>
<gene>
    <name evidence="1" type="ORF">PUN28_002030</name>
</gene>
<sequence length="59" mass="6948">MFADNCMVVSPRCSKTLQRVHRFSHERMLMLRSSCICNERVRESYVSLGHTCSSKTFYQ</sequence>
<evidence type="ECO:0000313" key="2">
    <source>
        <dbReference type="Proteomes" id="UP001430953"/>
    </source>
</evidence>
<keyword evidence="2" id="KW-1185">Reference proteome</keyword>
<comment type="caution">
    <text evidence="1">The sequence shown here is derived from an EMBL/GenBank/DDBJ whole genome shotgun (WGS) entry which is preliminary data.</text>
</comment>
<evidence type="ECO:0000313" key="1">
    <source>
        <dbReference type="EMBL" id="KAL0130145.1"/>
    </source>
</evidence>
<reference evidence="1 2" key="1">
    <citation type="submission" date="2023-03" db="EMBL/GenBank/DDBJ databases">
        <title>High recombination rates correlate with genetic variation in Cardiocondyla obscurior ants.</title>
        <authorList>
            <person name="Errbii M."/>
        </authorList>
    </citation>
    <scope>NUCLEOTIDE SEQUENCE [LARGE SCALE GENOMIC DNA]</scope>
    <source>
        <strain evidence="1">Alpha-2009</strain>
        <tissue evidence="1">Whole body</tissue>
    </source>
</reference>
<dbReference type="Proteomes" id="UP001430953">
    <property type="component" value="Unassembled WGS sequence"/>
</dbReference>